<dbReference type="GO" id="GO:0004521">
    <property type="term" value="F:RNA endonuclease activity"/>
    <property type="evidence" value="ECO:0007669"/>
    <property type="project" value="TreeGrafter"/>
</dbReference>
<reference evidence="3" key="1">
    <citation type="journal article" date="2014" name="Int. J. Syst. Evol. Microbiol.">
        <title>Complete genome sequence of Corynebacterium casei LMG S-19264T (=DSM 44701T), isolated from a smear-ripened cheese.</title>
        <authorList>
            <consortium name="US DOE Joint Genome Institute (JGI-PGF)"/>
            <person name="Walter F."/>
            <person name="Albersmeier A."/>
            <person name="Kalinowski J."/>
            <person name="Ruckert C."/>
        </authorList>
    </citation>
    <scope>NUCLEOTIDE SEQUENCE</scope>
    <source>
        <strain evidence="3">VKM Ac-1321</strain>
    </source>
</reference>
<dbReference type="GO" id="GO:0016075">
    <property type="term" value="P:rRNA catabolic process"/>
    <property type="evidence" value="ECO:0007669"/>
    <property type="project" value="TreeGrafter"/>
</dbReference>
<keyword evidence="4" id="KW-1185">Reference proteome</keyword>
<accession>A0A9W6KE63</accession>
<name>A0A9W6KE63_9ACTN</name>
<evidence type="ECO:0008006" key="5">
    <source>
        <dbReference type="Google" id="ProtNLM"/>
    </source>
</evidence>
<dbReference type="SUPFAM" id="SSF50118">
    <property type="entry name" value="Cell growth inhibitor/plasmid maintenance toxic component"/>
    <property type="match status" value="1"/>
</dbReference>
<comment type="caution">
    <text evidence="3">The sequence shown here is derived from an EMBL/GenBank/DDBJ whole genome shotgun (WGS) entry which is preliminary data.</text>
</comment>
<dbReference type="Proteomes" id="UP001143480">
    <property type="component" value="Unassembled WGS sequence"/>
</dbReference>
<dbReference type="PANTHER" id="PTHR33988:SF1">
    <property type="entry name" value="ENDORIBONUCLEASE MAZF7-RELATED"/>
    <property type="match status" value="1"/>
</dbReference>
<dbReference type="GO" id="GO:0003677">
    <property type="term" value="F:DNA binding"/>
    <property type="evidence" value="ECO:0007669"/>
    <property type="project" value="InterPro"/>
</dbReference>
<dbReference type="InterPro" id="IPR003477">
    <property type="entry name" value="PemK-like"/>
</dbReference>
<evidence type="ECO:0000313" key="4">
    <source>
        <dbReference type="Proteomes" id="UP001143480"/>
    </source>
</evidence>
<dbReference type="Pfam" id="PF02452">
    <property type="entry name" value="PemK_toxin"/>
    <property type="match status" value="1"/>
</dbReference>
<evidence type="ECO:0000256" key="1">
    <source>
        <dbReference type="ARBA" id="ARBA00007521"/>
    </source>
</evidence>
<dbReference type="PANTHER" id="PTHR33988">
    <property type="entry name" value="ENDORIBONUCLEASE MAZF-RELATED"/>
    <property type="match status" value="1"/>
</dbReference>
<sequence>MTIVRPWQVWWADLDPTEGREQAGRRPVLVVSSAFHLRLTGEALVSVLPVTTRERPGWLHRIPVQPANRPTGFVITEQVRTIARSRLQGQRPAWVLADDEVSAVRTVLRQMIDV</sequence>
<evidence type="ECO:0000313" key="3">
    <source>
        <dbReference type="EMBL" id="GLK98994.1"/>
    </source>
</evidence>
<proteinExistence type="inferred from homology"/>
<dbReference type="GO" id="GO:0006402">
    <property type="term" value="P:mRNA catabolic process"/>
    <property type="evidence" value="ECO:0007669"/>
    <property type="project" value="TreeGrafter"/>
</dbReference>
<protein>
    <recommendedName>
        <fullName evidence="5">mRNA interferase MazF</fullName>
    </recommendedName>
</protein>
<comment type="similarity">
    <text evidence="1">Belongs to the PemK/MazF family.</text>
</comment>
<dbReference type="InterPro" id="IPR011067">
    <property type="entry name" value="Plasmid_toxin/cell-grow_inhib"/>
</dbReference>
<dbReference type="Gene3D" id="2.30.30.110">
    <property type="match status" value="1"/>
</dbReference>
<evidence type="ECO:0000256" key="2">
    <source>
        <dbReference type="ARBA" id="ARBA00022649"/>
    </source>
</evidence>
<dbReference type="EMBL" id="BSFP01000002">
    <property type="protein sequence ID" value="GLK98994.1"/>
    <property type="molecule type" value="Genomic_DNA"/>
</dbReference>
<keyword evidence="2" id="KW-1277">Toxin-antitoxin system</keyword>
<gene>
    <name evidence="3" type="ORF">GCM10017581_007350</name>
</gene>
<dbReference type="RefSeq" id="WP_261962190.1">
    <property type="nucleotide sequence ID" value="NZ_BAAAXA010000001.1"/>
</dbReference>
<reference evidence="3" key="2">
    <citation type="submission" date="2023-01" db="EMBL/GenBank/DDBJ databases">
        <authorList>
            <person name="Sun Q."/>
            <person name="Evtushenko L."/>
        </authorList>
    </citation>
    <scope>NUCLEOTIDE SEQUENCE</scope>
    <source>
        <strain evidence="3">VKM Ac-1321</strain>
    </source>
</reference>
<dbReference type="AlphaFoldDB" id="A0A9W6KE63"/>
<organism evidence="3 4">
    <name type="scientific">Dactylosporangium matsuzakiense</name>
    <dbReference type="NCBI Taxonomy" id="53360"/>
    <lineage>
        <taxon>Bacteria</taxon>
        <taxon>Bacillati</taxon>
        <taxon>Actinomycetota</taxon>
        <taxon>Actinomycetes</taxon>
        <taxon>Micromonosporales</taxon>
        <taxon>Micromonosporaceae</taxon>
        <taxon>Dactylosporangium</taxon>
    </lineage>
</organism>